<dbReference type="GO" id="GO:0008408">
    <property type="term" value="F:3'-5' exonuclease activity"/>
    <property type="evidence" value="ECO:0007669"/>
    <property type="project" value="InterPro"/>
</dbReference>
<dbReference type="SUPFAM" id="SSF52540">
    <property type="entry name" value="P-loop containing nucleoside triphosphate hydrolases"/>
    <property type="match status" value="1"/>
</dbReference>
<evidence type="ECO:0000313" key="2">
    <source>
        <dbReference type="EMBL" id="NJB64486.1"/>
    </source>
</evidence>
<evidence type="ECO:0000313" key="4">
    <source>
        <dbReference type="Proteomes" id="UP000783934"/>
    </source>
</evidence>
<dbReference type="Proteomes" id="UP000700248">
    <property type="component" value="Unassembled WGS sequence"/>
</dbReference>
<dbReference type="GO" id="GO:0009360">
    <property type="term" value="C:DNA polymerase III complex"/>
    <property type="evidence" value="ECO:0007669"/>
    <property type="project" value="TreeGrafter"/>
</dbReference>
<dbReference type="GO" id="GO:0006261">
    <property type="term" value="P:DNA-templated DNA replication"/>
    <property type="evidence" value="ECO:0007669"/>
    <property type="project" value="TreeGrafter"/>
</dbReference>
<dbReference type="InterPro" id="IPR027417">
    <property type="entry name" value="P-loop_NTPase"/>
</dbReference>
<reference evidence="1" key="3">
    <citation type="submission" date="2021-09" db="EMBL/GenBank/DDBJ databases">
        <authorList>
            <person name="Gilroy R."/>
        </authorList>
    </citation>
    <scope>NUCLEOTIDE SEQUENCE</scope>
    <source>
        <strain evidence="1">CHK175-13533</strain>
    </source>
</reference>
<dbReference type="Proteomes" id="UP000783934">
    <property type="component" value="Unassembled WGS sequence"/>
</dbReference>
<comment type="caution">
    <text evidence="1">The sequence shown here is derived from an EMBL/GenBank/DDBJ whole genome shotgun (WGS) entry which is preliminary data.</text>
</comment>
<evidence type="ECO:0000313" key="3">
    <source>
        <dbReference type="Proteomes" id="UP000700248"/>
    </source>
</evidence>
<dbReference type="AlphaFoldDB" id="A0A9D2VEB8"/>
<dbReference type="Gene3D" id="3.40.50.300">
    <property type="entry name" value="P-loop containing nucleotide triphosphate hydrolases"/>
    <property type="match status" value="1"/>
</dbReference>
<name>A0A9D2VEB8_9BURK</name>
<dbReference type="EMBL" id="DYTQ01000008">
    <property type="protein sequence ID" value="HJH23041.1"/>
    <property type="molecule type" value="Genomic_DNA"/>
</dbReference>
<dbReference type="Pfam" id="PF13177">
    <property type="entry name" value="DNA_pol3_delta2"/>
    <property type="match status" value="1"/>
</dbReference>
<sequence length="338" mass="38177">MSPLEYYPWQLATAQQWLQDTQRFAHAWLLHGTPGIGKVQFAKAGAAALLCEQPHAGQACGQCTSCQWVRSGNHPDLRWIRPETYQLDEDPESISTKSPSKHIRIEQLRTLSDWFHTATHRGGFRVAVLYPAESLNHVSANALLKILEEPMANTVFLLVSHNYQALLPTIISRCRRLPLLSPSTDQGLAWLSTQQLEQPENWLAAAGGAPVAAWQLSRAQEQPYPLWLGQLAERLAQGQPKAIIALADQLEKEPTARWLDTLQRFYVDLQFCAQKLAPRYYPGLTQAYAQLSPHLTLAVIQQQWKWLAAQKKQAEHPLNAKLLIHTALERIAQHRFSS</sequence>
<keyword evidence="4" id="KW-1185">Reference proteome</keyword>
<dbReference type="PANTHER" id="PTHR11669:SF8">
    <property type="entry name" value="DNA POLYMERASE III SUBUNIT DELTA"/>
    <property type="match status" value="1"/>
</dbReference>
<gene>
    <name evidence="1" type="primary">holB</name>
    <name evidence="2" type="ORF">GGR41_000707</name>
    <name evidence="1" type="ORF">K8U84_00630</name>
</gene>
<dbReference type="InterPro" id="IPR004622">
    <property type="entry name" value="DNA_pol_HolB"/>
</dbReference>
<reference evidence="2 4" key="1">
    <citation type="submission" date="2020-03" db="EMBL/GenBank/DDBJ databases">
        <title>Genomic Encyclopedia of Type Strains, Phase IV (KMG-IV): sequencing the most valuable type-strain genomes for metagenomic binning, comparative biology and taxonomic classification.</title>
        <authorList>
            <person name="Goeker M."/>
        </authorList>
    </citation>
    <scope>NUCLEOTIDE SEQUENCE [LARGE SCALE GENOMIC DNA]</scope>
    <source>
        <strain evidence="2 4">DSM 26613</strain>
    </source>
</reference>
<dbReference type="GO" id="GO:0003887">
    <property type="term" value="F:DNA-directed DNA polymerase activity"/>
    <property type="evidence" value="ECO:0007669"/>
    <property type="project" value="UniProtKB-EC"/>
</dbReference>
<protein>
    <submittedName>
        <fullName evidence="1">DNA polymerase III subunit delta</fullName>
    </submittedName>
    <submittedName>
        <fullName evidence="2">DNA polymerase-3 subunit delta</fullName>
        <ecNumber evidence="1 2">2.7.7.7</ecNumber>
    </submittedName>
</protein>
<dbReference type="EC" id="2.7.7.7" evidence="1 2"/>
<proteinExistence type="predicted"/>
<dbReference type="PANTHER" id="PTHR11669">
    <property type="entry name" value="REPLICATION FACTOR C / DNA POLYMERASE III GAMMA-TAU SUBUNIT"/>
    <property type="match status" value="1"/>
</dbReference>
<dbReference type="EMBL" id="JAATIZ010000001">
    <property type="protein sequence ID" value="NJB64486.1"/>
    <property type="molecule type" value="Genomic_DNA"/>
</dbReference>
<organism evidence="1 3">
    <name type="scientific">Paenalcaligenes hominis</name>
    <dbReference type="NCBI Taxonomy" id="643674"/>
    <lineage>
        <taxon>Bacteria</taxon>
        <taxon>Pseudomonadati</taxon>
        <taxon>Pseudomonadota</taxon>
        <taxon>Betaproteobacteria</taxon>
        <taxon>Burkholderiales</taxon>
        <taxon>Alcaligenaceae</taxon>
        <taxon>Paenalcaligenes</taxon>
    </lineage>
</organism>
<evidence type="ECO:0000313" key="1">
    <source>
        <dbReference type="EMBL" id="HJH23041.1"/>
    </source>
</evidence>
<keyword evidence="1" id="KW-0548">Nucleotidyltransferase</keyword>
<dbReference type="RefSeq" id="WP_167660656.1">
    <property type="nucleotide sequence ID" value="NZ_BMCQ01000004.1"/>
</dbReference>
<dbReference type="InterPro" id="IPR050238">
    <property type="entry name" value="DNA_Rep/Repair_Clamp_Loader"/>
</dbReference>
<reference evidence="1" key="2">
    <citation type="journal article" date="2021" name="PeerJ">
        <title>Extensive microbial diversity within the chicken gut microbiome revealed by metagenomics and culture.</title>
        <authorList>
            <person name="Gilroy R."/>
            <person name="Ravi A."/>
            <person name="Getino M."/>
            <person name="Pursley I."/>
            <person name="Horton D.L."/>
            <person name="Alikhan N.F."/>
            <person name="Baker D."/>
            <person name="Gharbi K."/>
            <person name="Hall N."/>
            <person name="Watson M."/>
            <person name="Adriaenssens E.M."/>
            <person name="Foster-Nyarko E."/>
            <person name="Jarju S."/>
            <person name="Secka A."/>
            <person name="Antonio M."/>
            <person name="Oren A."/>
            <person name="Chaudhuri R.R."/>
            <person name="La Ragione R."/>
            <person name="Hildebrand F."/>
            <person name="Pallen M.J."/>
        </authorList>
    </citation>
    <scope>NUCLEOTIDE SEQUENCE</scope>
    <source>
        <strain evidence="1">CHK175-13533</strain>
    </source>
</reference>
<accession>A0A9D2VEB8</accession>
<dbReference type="NCBIfam" id="TIGR00678">
    <property type="entry name" value="holB"/>
    <property type="match status" value="1"/>
</dbReference>
<keyword evidence="1" id="KW-0808">Transferase</keyword>